<reference evidence="4" key="1">
    <citation type="journal article" date="2019" name="Int. J. Syst. Evol. Microbiol.">
        <title>Halobacteriovorax valvorus sp. nov., a novel prokaryotic predator isolated from coastal seawater of China.</title>
        <authorList>
            <person name="Chen M.-X."/>
        </authorList>
    </citation>
    <scope>NUCLEOTIDE SEQUENCE [LARGE SCALE GENOMIC DNA]</scope>
    <source>
        <strain evidence="4">BL9</strain>
    </source>
</reference>
<evidence type="ECO:0000313" key="3">
    <source>
        <dbReference type="EMBL" id="RZF21927.1"/>
    </source>
</evidence>
<keyword evidence="4" id="KW-1185">Reference proteome</keyword>
<keyword evidence="2" id="KW-1133">Transmembrane helix</keyword>
<dbReference type="Proteomes" id="UP000443582">
    <property type="component" value="Unassembled WGS sequence"/>
</dbReference>
<organism evidence="3 4">
    <name type="scientific">Halobacteriovorax vibrionivorans</name>
    <dbReference type="NCBI Taxonomy" id="2152716"/>
    <lineage>
        <taxon>Bacteria</taxon>
        <taxon>Pseudomonadati</taxon>
        <taxon>Bdellovibrionota</taxon>
        <taxon>Bacteriovoracia</taxon>
        <taxon>Bacteriovoracales</taxon>
        <taxon>Halobacteriovoraceae</taxon>
        <taxon>Halobacteriovorax</taxon>
    </lineage>
</organism>
<accession>A0ABY0IH07</accession>
<sequence length="357" mass="39849">MTERNWLIRTESKKILGPLSKQKVVEFVQNGTLSGEDEICSGNGYWFWVKEEDLLNKFLYGDEEQTFNPVAEAKTKVANSVTKLVKTSGIVEKISKENGDEIPATPLSSENPATDISTTINDEEEILLPAEDDLDFPEPIDYSDTAVAAPSSEPNIVQEKPLADVANDESISLAEATSAMDIEEEEVILPSSDDLDFPDIGGVSESTPAEEVAQEASQVSQIDQFVEEVEKNKEDELAAQAEEILKSEKKQPPTAPDLDSIEDDNIEPMKAVEMPRPSKKKKSGAKKKSKAKKKKRKNDYSFVYIAIAVLIVLLFFISKFYSKLVGKELFSDIQFKTPTSLVYAQEFRSQDKKKRFF</sequence>
<dbReference type="EMBL" id="QDKL01000002">
    <property type="protein sequence ID" value="RZF21927.1"/>
    <property type="molecule type" value="Genomic_DNA"/>
</dbReference>
<keyword evidence="2" id="KW-0472">Membrane</keyword>
<keyword evidence="2" id="KW-0812">Transmembrane</keyword>
<evidence type="ECO:0000313" key="4">
    <source>
        <dbReference type="Proteomes" id="UP000443582"/>
    </source>
</evidence>
<protein>
    <recommendedName>
        <fullName evidence="5">GYF domain-containing protein</fullName>
    </recommendedName>
</protein>
<feature type="region of interest" description="Disordered" evidence="1">
    <location>
        <begin position="244"/>
        <end position="293"/>
    </location>
</feature>
<comment type="caution">
    <text evidence="3">The sequence shown here is derived from an EMBL/GenBank/DDBJ whole genome shotgun (WGS) entry which is preliminary data.</text>
</comment>
<feature type="compositionally biased region" description="Basic residues" evidence="1">
    <location>
        <begin position="277"/>
        <end position="293"/>
    </location>
</feature>
<proteinExistence type="predicted"/>
<name>A0ABY0IH07_9BACT</name>
<feature type="transmembrane region" description="Helical" evidence="2">
    <location>
        <begin position="302"/>
        <end position="321"/>
    </location>
</feature>
<evidence type="ECO:0000256" key="2">
    <source>
        <dbReference type="SAM" id="Phobius"/>
    </source>
</evidence>
<dbReference type="RefSeq" id="WP_115361816.1">
    <property type="nucleotide sequence ID" value="NZ_QDKL01000002.1"/>
</dbReference>
<evidence type="ECO:0000256" key="1">
    <source>
        <dbReference type="SAM" id="MobiDB-lite"/>
    </source>
</evidence>
<gene>
    <name evidence="3" type="ORF">DAY19_09565</name>
</gene>
<evidence type="ECO:0008006" key="5">
    <source>
        <dbReference type="Google" id="ProtNLM"/>
    </source>
</evidence>